<evidence type="ECO:0000313" key="9">
    <source>
        <dbReference type="WBParaSite" id="PgR004_g212_t04"/>
    </source>
</evidence>
<dbReference type="Pfam" id="PF24570">
    <property type="entry name" value="BACK_BPM_SPOP"/>
    <property type="match status" value="1"/>
</dbReference>
<evidence type="ECO:0000259" key="6">
    <source>
        <dbReference type="PROSITE" id="PS50097"/>
    </source>
</evidence>
<dbReference type="PANTHER" id="PTHR24413">
    <property type="entry name" value="SPECKLE-TYPE POZ PROTEIN"/>
    <property type="match status" value="1"/>
</dbReference>
<reference evidence="9" key="1">
    <citation type="submission" date="2022-11" db="UniProtKB">
        <authorList>
            <consortium name="WormBaseParasite"/>
        </authorList>
    </citation>
    <scope>IDENTIFICATION</scope>
</reference>
<keyword evidence="4" id="KW-0833">Ubl conjugation pathway</keyword>
<feature type="domain" description="BTB" evidence="6">
    <location>
        <begin position="245"/>
        <end position="313"/>
    </location>
</feature>
<evidence type="ECO:0000256" key="1">
    <source>
        <dbReference type="ARBA" id="ARBA00004123"/>
    </source>
</evidence>
<dbReference type="PROSITE" id="PS50097">
    <property type="entry name" value="BTB"/>
    <property type="match status" value="1"/>
</dbReference>
<dbReference type="Gene3D" id="3.30.710.10">
    <property type="entry name" value="Potassium Channel Kv1.1, Chain A"/>
    <property type="match status" value="1"/>
</dbReference>
<dbReference type="Pfam" id="PF22486">
    <property type="entry name" value="MATH_2"/>
    <property type="match status" value="1"/>
</dbReference>
<dbReference type="InterPro" id="IPR011333">
    <property type="entry name" value="SKP1/BTB/POZ_sf"/>
</dbReference>
<dbReference type="SMART" id="SM00225">
    <property type="entry name" value="BTB"/>
    <property type="match status" value="1"/>
</dbReference>
<evidence type="ECO:0000256" key="2">
    <source>
        <dbReference type="ARBA" id="ARBA00004906"/>
    </source>
</evidence>
<dbReference type="Pfam" id="PF00651">
    <property type="entry name" value="BTB"/>
    <property type="match status" value="1"/>
</dbReference>
<dbReference type="InterPro" id="IPR008974">
    <property type="entry name" value="TRAF-like"/>
</dbReference>
<organism evidence="8 9">
    <name type="scientific">Parascaris univalens</name>
    <name type="common">Nematode worm</name>
    <dbReference type="NCBI Taxonomy" id="6257"/>
    <lineage>
        <taxon>Eukaryota</taxon>
        <taxon>Metazoa</taxon>
        <taxon>Ecdysozoa</taxon>
        <taxon>Nematoda</taxon>
        <taxon>Chromadorea</taxon>
        <taxon>Rhabditida</taxon>
        <taxon>Spirurina</taxon>
        <taxon>Ascaridomorpha</taxon>
        <taxon>Ascaridoidea</taxon>
        <taxon>Ascarididae</taxon>
        <taxon>Parascaris</taxon>
    </lineage>
</organism>
<evidence type="ECO:0000256" key="3">
    <source>
        <dbReference type="ARBA" id="ARBA00010846"/>
    </source>
</evidence>
<dbReference type="PROSITE" id="PS50144">
    <property type="entry name" value="MATH"/>
    <property type="match status" value="1"/>
</dbReference>
<dbReference type="InterPro" id="IPR002083">
    <property type="entry name" value="MATH/TRAF_dom"/>
</dbReference>
<evidence type="ECO:0000259" key="7">
    <source>
        <dbReference type="PROSITE" id="PS50144"/>
    </source>
</evidence>
<accession>A0A915ABY5</accession>
<dbReference type="SUPFAM" id="SSF54695">
    <property type="entry name" value="POZ domain"/>
    <property type="match status" value="1"/>
</dbReference>
<proteinExistence type="inferred from homology"/>
<feature type="domain" description="MATH" evidence="7">
    <location>
        <begin position="68"/>
        <end position="202"/>
    </location>
</feature>
<dbReference type="Gene3D" id="1.25.40.420">
    <property type="match status" value="1"/>
</dbReference>
<comment type="similarity">
    <text evidence="3">Belongs to the Tdpoz family.</text>
</comment>
<evidence type="ECO:0000256" key="5">
    <source>
        <dbReference type="ARBA" id="ARBA00023242"/>
    </source>
</evidence>
<dbReference type="Gene3D" id="2.60.210.10">
    <property type="entry name" value="Apoptosis, Tumor Necrosis Factor Receptor Associated Protein 2, Chain A"/>
    <property type="match status" value="1"/>
</dbReference>
<sequence>FFIGCHLERSRRCWWLLSWKGVMDESQELSSASMTPGPSRPHLLTVFLPTPPAKNGKSACITRVQPVHLKQYWKIENFATVAKLALPGNCLRSNVFRDAALPEACWQLCLYPGGKRLENANNVSLFLKMSSTSPTREVRIKVEYRFYFLNDSDQPLFSNVNVGEFHAKPPKGGHSWGLRNIPRQKVLNCVREDGTLVISCHIELIPDINRVKCYAAKEVLLTPTTPVCTGFVRRQVEALENGALADCELECNGQVIPVNKFMLSTHSKVFSAMFSHDDVQESKEKKVIMKDTDIDSVRMMLRYMYCGEVDLESSAEGVMVLAERYQMDELKQLCEEKLCSLVDKNNIAEMLYLADLYNCPFLKTAVVDVLRINKAYVMGTQSWQMLKESNPKLMNEVMERVVLGAETASPPPNKRQRQHFSSLVISITHCWATEYSR</sequence>
<dbReference type="CDD" id="cd00121">
    <property type="entry name" value="MATH"/>
    <property type="match status" value="1"/>
</dbReference>
<dbReference type="GO" id="GO:0005634">
    <property type="term" value="C:nucleus"/>
    <property type="evidence" value="ECO:0007669"/>
    <property type="project" value="UniProtKB-SubCell"/>
</dbReference>
<keyword evidence="5" id="KW-0539">Nucleus</keyword>
<name>A0A915ABY5_PARUN</name>
<evidence type="ECO:0000256" key="4">
    <source>
        <dbReference type="ARBA" id="ARBA00022786"/>
    </source>
</evidence>
<comment type="subcellular location">
    <subcellularLocation>
        <location evidence="1">Nucleus</location>
    </subcellularLocation>
</comment>
<dbReference type="AlphaFoldDB" id="A0A915ABY5"/>
<dbReference type="InterPro" id="IPR056423">
    <property type="entry name" value="BACK_BPM_SPOP"/>
</dbReference>
<dbReference type="InterPro" id="IPR000210">
    <property type="entry name" value="BTB/POZ_dom"/>
</dbReference>
<evidence type="ECO:0000313" key="8">
    <source>
        <dbReference type="Proteomes" id="UP000887569"/>
    </source>
</evidence>
<dbReference type="WBParaSite" id="PgR004_g212_t04">
    <property type="protein sequence ID" value="PgR004_g212_t04"/>
    <property type="gene ID" value="PgR004_g212"/>
</dbReference>
<dbReference type="SUPFAM" id="SSF49599">
    <property type="entry name" value="TRAF domain-like"/>
    <property type="match status" value="1"/>
</dbReference>
<comment type="pathway">
    <text evidence="2">Protein modification; protein ubiquitination.</text>
</comment>
<keyword evidence="8" id="KW-1185">Reference proteome</keyword>
<dbReference type="Proteomes" id="UP000887569">
    <property type="component" value="Unplaced"/>
</dbReference>
<protein>
    <submittedName>
        <fullName evidence="9">Non-specific serine/threonine protein kinase</fullName>
    </submittedName>
</protein>
<dbReference type="GO" id="GO:0030163">
    <property type="term" value="P:protein catabolic process"/>
    <property type="evidence" value="ECO:0007669"/>
    <property type="project" value="UniProtKB-ARBA"/>
</dbReference>